<name>A0A8T8XFT3_ASPJA</name>
<dbReference type="EMBL" id="KZ824771">
    <property type="protein sequence ID" value="RAH87035.1"/>
    <property type="molecule type" value="Genomic_DNA"/>
</dbReference>
<dbReference type="Proteomes" id="UP000249497">
    <property type="component" value="Unassembled WGS sequence"/>
</dbReference>
<evidence type="ECO:0000313" key="3">
    <source>
        <dbReference type="Proteomes" id="UP000249497"/>
    </source>
</evidence>
<dbReference type="OrthoDB" id="4227359at2759"/>
<protein>
    <submittedName>
        <fullName evidence="2">Uncharacterized protein</fullName>
    </submittedName>
</protein>
<keyword evidence="3" id="KW-1185">Reference proteome</keyword>
<gene>
    <name evidence="2" type="ORF">BO86DRAFT_385031</name>
</gene>
<dbReference type="GeneID" id="37174709"/>
<dbReference type="AlphaFoldDB" id="A0A8T8XFT3"/>
<sequence length="142" mass="15579">MAFNAPSTPSPTSTTTTTSTALKTTTSTSTSQTAIPSQNPQSQSQSQSQPLHLSANFASPQSHQIDYDHEVYLRLIAGENPKDTTQITKTPNQIYREKLVRRQTTRALDLAVLDPSVGQQNPSPVDLEWAESQRVRDRLVGS</sequence>
<proteinExistence type="predicted"/>
<accession>A0A8T8XFT3</accession>
<feature type="compositionally biased region" description="Low complexity" evidence="1">
    <location>
        <begin position="1"/>
        <end position="50"/>
    </location>
</feature>
<feature type="region of interest" description="Disordered" evidence="1">
    <location>
        <begin position="1"/>
        <end position="62"/>
    </location>
</feature>
<reference evidence="2 3" key="1">
    <citation type="submission" date="2018-02" db="EMBL/GenBank/DDBJ databases">
        <title>The genomes of Aspergillus section Nigri reveals drivers in fungal speciation.</title>
        <authorList>
            <consortium name="DOE Joint Genome Institute"/>
            <person name="Vesth T.C."/>
            <person name="Nybo J."/>
            <person name="Theobald S."/>
            <person name="Brandl J."/>
            <person name="Frisvad J.C."/>
            <person name="Nielsen K.F."/>
            <person name="Lyhne E.K."/>
            <person name="Kogle M.E."/>
            <person name="Kuo A."/>
            <person name="Riley R."/>
            <person name="Clum A."/>
            <person name="Nolan M."/>
            <person name="Lipzen A."/>
            <person name="Salamov A."/>
            <person name="Henrissat B."/>
            <person name="Wiebenga A."/>
            <person name="De vries R.P."/>
            <person name="Grigoriev I.V."/>
            <person name="Mortensen U.H."/>
            <person name="Andersen M.R."/>
            <person name="Baker S.E."/>
        </authorList>
    </citation>
    <scope>NUCLEOTIDE SEQUENCE [LARGE SCALE GENOMIC DNA]</scope>
    <source>
        <strain evidence="2 3">CBS 114.51</strain>
    </source>
</reference>
<organism evidence="2 3">
    <name type="scientific">Aspergillus japonicus CBS 114.51</name>
    <dbReference type="NCBI Taxonomy" id="1448312"/>
    <lineage>
        <taxon>Eukaryota</taxon>
        <taxon>Fungi</taxon>
        <taxon>Dikarya</taxon>
        <taxon>Ascomycota</taxon>
        <taxon>Pezizomycotina</taxon>
        <taxon>Eurotiomycetes</taxon>
        <taxon>Eurotiomycetidae</taxon>
        <taxon>Eurotiales</taxon>
        <taxon>Aspergillaceae</taxon>
        <taxon>Aspergillus</taxon>
        <taxon>Aspergillus subgen. Circumdati</taxon>
    </lineage>
</organism>
<evidence type="ECO:0000256" key="1">
    <source>
        <dbReference type="SAM" id="MobiDB-lite"/>
    </source>
</evidence>
<evidence type="ECO:0000313" key="2">
    <source>
        <dbReference type="EMBL" id="RAH87035.1"/>
    </source>
</evidence>
<dbReference type="RefSeq" id="XP_025532929.1">
    <property type="nucleotide sequence ID" value="XM_025671017.1"/>
</dbReference>